<accession>A0A8C4IRX7</accession>
<evidence type="ECO:0000313" key="1">
    <source>
        <dbReference type="Ensembl" id="ENSDLAP00005060949.1"/>
    </source>
</evidence>
<name>A0A8C4IRX7_DICLA</name>
<organism evidence="1 2">
    <name type="scientific">Dicentrarchus labrax</name>
    <name type="common">European seabass</name>
    <name type="synonym">Morone labrax</name>
    <dbReference type="NCBI Taxonomy" id="13489"/>
    <lineage>
        <taxon>Eukaryota</taxon>
        <taxon>Metazoa</taxon>
        <taxon>Chordata</taxon>
        <taxon>Craniata</taxon>
        <taxon>Vertebrata</taxon>
        <taxon>Euteleostomi</taxon>
        <taxon>Actinopterygii</taxon>
        <taxon>Neopterygii</taxon>
        <taxon>Teleostei</taxon>
        <taxon>Neoteleostei</taxon>
        <taxon>Acanthomorphata</taxon>
        <taxon>Eupercaria</taxon>
        <taxon>Moronidae</taxon>
        <taxon>Dicentrarchus</taxon>
    </lineage>
</organism>
<reference evidence="1" key="1">
    <citation type="submission" date="2025-08" db="UniProtKB">
        <authorList>
            <consortium name="Ensembl"/>
        </authorList>
    </citation>
    <scope>IDENTIFICATION</scope>
</reference>
<protein>
    <submittedName>
        <fullName evidence="1">Uncharacterized protein</fullName>
    </submittedName>
</protein>
<sequence length="63" mass="7036">MQQCHCHRVELDKCCCGSHAYGIHCNHSATRVLLFAGLLSPPVSSVMLRRQRMTGFSGFQPMT</sequence>
<evidence type="ECO:0000313" key="2">
    <source>
        <dbReference type="Proteomes" id="UP000694389"/>
    </source>
</evidence>
<reference evidence="1" key="2">
    <citation type="submission" date="2025-09" db="UniProtKB">
        <authorList>
            <consortium name="Ensembl"/>
        </authorList>
    </citation>
    <scope>IDENTIFICATION</scope>
</reference>
<dbReference type="Ensembl" id="ENSDLAT00005064542.2">
    <property type="protein sequence ID" value="ENSDLAP00005060949.1"/>
    <property type="gene ID" value="ENSDLAG00005025551.2"/>
</dbReference>
<dbReference type="AlphaFoldDB" id="A0A8C4IRX7"/>
<dbReference type="Proteomes" id="UP000694389">
    <property type="component" value="Unassembled WGS sequence"/>
</dbReference>
<keyword evidence="2" id="KW-1185">Reference proteome</keyword>
<proteinExistence type="predicted"/>